<feature type="compositionally biased region" description="Low complexity" evidence="1">
    <location>
        <begin position="1326"/>
        <end position="1344"/>
    </location>
</feature>
<feature type="compositionally biased region" description="Pro residues" evidence="1">
    <location>
        <begin position="2145"/>
        <end position="2157"/>
    </location>
</feature>
<feature type="region of interest" description="Disordered" evidence="1">
    <location>
        <begin position="48"/>
        <end position="189"/>
    </location>
</feature>
<feature type="region of interest" description="Disordered" evidence="1">
    <location>
        <begin position="589"/>
        <end position="619"/>
    </location>
</feature>
<feature type="compositionally biased region" description="Low complexity" evidence="1">
    <location>
        <begin position="677"/>
        <end position="693"/>
    </location>
</feature>
<feature type="region of interest" description="Disordered" evidence="1">
    <location>
        <begin position="2554"/>
        <end position="2612"/>
    </location>
</feature>
<gene>
    <name evidence="2" type="ORF">HYH02_002013</name>
</gene>
<feature type="compositionally biased region" description="Polar residues" evidence="1">
    <location>
        <begin position="99"/>
        <end position="109"/>
    </location>
</feature>
<feature type="region of interest" description="Disordered" evidence="1">
    <location>
        <begin position="1073"/>
        <end position="1098"/>
    </location>
</feature>
<feature type="compositionally biased region" description="Polar residues" evidence="1">
    <location>
        <begin position="2213"/>
        <end position="2228"/>
    </location>
</feature>
<feature type="compositionally biased region" description="Pro residues" evidence="1">
    <location>
        <begin position="1257"/>
        <end position="1270"/>
    </location>
</feature>
<feature type="compositionally biased region" description="Gly residues" evidence="1">
    <location>
        <begin position="2294"/>
        <end position="2307"/>
    </location>
</feature>
<dbReference type="Proteomes" id="UP000613740">
    <property type="component" value="Unassembled WGS sequence"/>
</dbReference>
<feature type="compositionally biased region" description="Low complexity" evidence="1">
    <location>
        <begin position="2395"/>
        <end position="2430"/>
    </location>
</feature>
<feature type="compositionally biased region" description="Gly residues" evidence="1">
    <location>
        <begin position="840"/>
        <end position="856"/>
    </location>
</feature>
<feature type="compositionally biased region" description="Low complexity" evidence="1">
    <location>
        <begin position="1487"/>
        <end position="1501"/>
    </location>
</feature>
<feature type="compositionally biased region" description="Polar residues" evidence="1">
    <location>
        <begin position="1237"/>
        <end position="1246"/>
    </location>
</feature>
<feature type="compositionally biased region" description="Basic and acidic residues" evidence="1">
    <location>
        <begin position="599"/>
        <end position="608"/>
    </location>
</feature>
<feature type="region of interest" description="Disordered" evidence="1">
    <location>
        <begin position="634"/>
        <end position="723"/>
    </location>
</feature>
<accession>A0A835WUC8</accession>
<evidence type="ECO:0000256" key="1">
    <source>
        <dbReference type="SAM" id="MobiDB-lite"/>
    </source>
</evidence>
<feature type="region of interest" description="Disordered" evidence="1">
    <location>
        <begin position="979"/>
        <end position="1014"/>
    </location>
</feature>
<evidence type="ECO:0000313" key="3">
    <source>
        <dbReference type="Proteomes" id="UP000613740"/>
    </source>
</evidence>
<feature type="compositionally biased region" description="Acidic residues" evidence="1">
    <location>
        <begin position="712"/>
        <end position="722"/>
    </location>
</feature>
<feature type="compositionally biased region" description="Gly residues" evidence="1">
    <location>
        <begin position="2560"/>
        <end position="2574"/>
    </location>
</feature>
<feature type="region of interest" description="Disordered" evidence="1">
    <location>
        <begin position="2632"/>
        <end position="2673"/>
    </location>
</feature>
<feature type="region of interest" description="Disordered" evidence="1">
    <location>
        <begin position="204"/>
        <end position="335"/>
    </location>
</feature>
<feature type="compositionally biased region" description="Low complexity" evidence="1">
    <location>
        <begin position="1984"/>
        <end position="1993"/>
    </location>
</feature>
<feature type="compositionally biased region" description="Low complexity" evidence="1">
    <location>
        <begin position="49"/>
        <end position="96"/>
    </location>
</feature>
<feature type="compositionally biased region" description="Low complexity" evidence="1">
    <location>
        <begin position="2595"/>
        <end position="2608"/>
    </location>
</feature>
<feature type="region of interest" description="Disordered" evidence="1">
    <location>
        <begin position="1326"/>
        <end position="1366"/>
    </location>
</feature>
<feature type="compositionally biased region" description="Basic and acidic residues" evidence="1">
    <location>
        <begin position="1346"/>
        <end position="1356"/>
    </location>
</feature>
<feature type="region of interest" description="Disordered" evidence="1">
    <location>
        <begin position="1487"/>
        <end position="1556"/>
    </location>
</feature>
<name>A0A835WUC8_9CHLO</name>
<feature type="region of interest" description="Disordered" evidence="1">
    <location>
        <begin position="2967"/>
        <end position="3000"/>
    </location>
</feature>
<dbReference type="OrthoDB" id="551238at2759"/>
<feature type="compositionally biased region" description="Polar residues" evidence="1">
    <location>
        <begin position="2084"/>
        <end position="2099"/>
    </location>
</feature>
<dbReference type="EMBL" id="JAEHOD010000003">
    <property type="protein sequence ID" value="KAG2453806.1"/>
    <property type="molecule type" value="Genomic_DNA"/>
</dbReference>
<feature type="region of interest" description="Disordered" evidence="1">
    <location>
        <begin position="2174"/>
        <end position="2259"/>
    </location>
</feature>
<feature type="compositionally biased region" description="Low complexity" evidence="1">
    <location>
        <begin position="1525"/>
        <end position="1545"/>
    </location>
</feature>
<feature type="compositionally biased region" description="Low complexity" evidence="1">
    <location>
        <begin position="2334"/>
        <end position="2360"/>
    </location>
</feature>
<organism evidence="2 3">
    <name type="scientific">Chlamydomonas schloesseri</name>
    <dbReference type="NCBI Taxonomy" id="2026947"/>
    <lineage>
        <taxon>Eukaryota</taxon>
        <taxon>Viridiplantae</taxon>
        <taxon>Chlorophyta</taxon>
        <taxon>core chlorophytes</taxon>
        <taxon>Chlorophyceae</taxon>
        <taxon>CS clade</taxon>
        <taxon>Chlamydomonadales</taxon>
        <taxon>Chlamydomonadaceae</taxon>
        <taxon>Chlamydomonas</taxon>
    </lineage>
</organism>
<feature type="compositionally biased region" description="Low complexity" evidence="1">
    <location>
        <begin position="2111"/>
        <end position="2126"/>
    </location>
</feature>
<feature type="compositionally biased region" description="Polar residues" evidence="1">
    <location>
        <begin position="261"/>
        <end position="275"/>
    </location>
</feature>
<feature type="region of interest" description="Disordered" evidence="1">
    <location>
        <begin position="1612"/>
        <end position="1635"/>
    </location>
</feature>
<feature type="region of interest" description="Disordered" evidence="1">
    <location>
        <begin position="1432"/>
        <end position="1463"/>
    </location>
</feature>
<feature type="compositionally biased region" description="Low complexity" evidence="1">
    <location>
        <begin position="979"/>
        <end position="992"/>
    </location>
</feature>
<feature type="compositionally biased region" description="Low complexity" evidence="1">
    <location>
        <begin position="135"/>
        <end position="171"/>
    </location>
</feature>
<feature type="compositionally biased region" description="Low complexity" evidence="1">
    <location>
        <begin position="284"/>
        <end position="301"/>
    </location>
</feature>
<feature type="compositionally biased region" description="Low complexity" evidence="1">
    <location>
        <begin position="308"/>
        <end position="326"/>
    </location>
</feature>
<keyword evidence="3" id="KW-1185">Reference proteome</keyword>
<feature type="compositionally biased region" description="Polar residues" evidence="1">
    <location>
        <begin position="1615"/>
        <end position="1627"/>
    </location>
</feature>
<reference evidence="2" key="1">
    <citation type="journal article" date="2020" name="bioRxiv">
        <title>Comparative genomics of Chlamydomonas.</title>
        <authorList>
            <person name="Craig R.J."/>
            <person name="Hasan A.R."/>
            <person name="Ness R.W."/>
            <person name="Keightley P.D."/>
        </authorList>
    </citation>
    <scope>NUCLEOTIDE SEQUENCE</scope>
    <source>
        <strain evidence="2">CCAP 11/173</strain>
    </source>
</reference>
<feature type="compositionally biased region" description="Low complexity" evidence="1">
    <location>
        <begin position="1357"/>
        <end position="1366"/>
    </location>
</feature>
<feature type="region of interest" description="Disordered" evidence="1">
    <location>
        <begin position="1"/>
        <end position="30"/>
    </location>
</feature>
<feature type="compositionally biased region" description="Polar residues" evidence="1">
    <location>
        <begin position="218"/>
        <end position="243"/>
    </location>
</feature>
<comment type="caution">
    <text evidence="2">The sequence shown here is derived from an EMBL/GenBank/DDBJ whole genome shotgun (WGS) entry which is preliminary data.</text>
</comment>
<feature type="compositionally biased region" description="Low complexity" evidence="1">
    <location>
        <begin position="1271"/>
        <end position="1284"/>
    </location>
</feature>
<sequence>MSEVQESPDSGLAGLLPEQPGDTATSLLAEEGLDEFLARGDAALASAVSTPAPLPGAGTPAAPGGARGRTPASAAHGGSSNAAAAGTPHSAAAAAARTPLSTSHRSGSSRIAKPAGSGSSTTTPAAANAGRGHVAGATATPGARSSAGGAGSAHATPAAAGTAARTPGSASHHAATPGSASTPAGARTVRQKLVSAVHAIGTATAFGRSSGGPGRVASSMSSTGSPANSIGVGSSASRTPSGTTPGGATDNARKRGPDASAANTPAQKTLATATGSAGAPGRLGRSPSTAAGPAGGKAPTRSATVSSHAPAQEAALHAAVHAAAHSEAPEQVSAASVGPVAKPGLFSRRPAAAPKQTGVAAVKAAELLQCEGSAPSLTLPTVSGPGGVGAEDDLGAESLESYLENDPALNSWLAATKDVAVPGPSGSAAAAAAAGDSALPRQSSDELLQPLAAAMAATGVGGGASLLDDADDMDMDNEMNMMMQDAAPPAAVPAQAEGGPDAASPGAPKVSTGGVSNASDGLDEALVAGMAAEAAAAVAATSAAAVGSGGSRGAPQLSSEEMWRSVKRQASGVAMLTEGAGDAREQELEQARQQQEELELAKQQREQQDGVDTARVPASAGAGVAASATALERALSQPRQGPGAHALDVYSDLESDPNTPQHPGRAVPLGTAGGVAAGVAAHSHQQQQQAHPVSRFSLATPSHDGAAREAADAEAEADEEAEEHMLAAEAEAAAAMVAAGGSADTTPTAGSRPADELSFAAAQTPVEAGAAATVAVVAATAAAIAGSTADADGAVAGTVAGNSGGGARPLQHQSSSASSVGFDAAVAFEASMISRQLAGGNAGGGSSFGARGGSESGYGARPSAGRAAAYAAVEEGDEELAAASPSGAAPGAAMGTVAAEEVELQVAEEVVVAADGRGGVVESSAAGAAAVAPAAVPAEEDHDMVDAAAKPGATEPEAHAPEDVAMGDARASAADVSTTTAATGGSAAAVAGQHRGKDRARDVGDGGGVPADLPHKASPFAGAAMTAAATATAAAAALAATAPQDRAGGVAEAALPAPDHGLDGTAARKRARLLSSSSSAGPVAEGLEGGSGPAATDAAAASVHSAGGGADSAAGSPVVARTASAGGAASSPGAERLASDASLASHGSAFASPVAMAAATTAIESVSAVGNGLTRVSPESMPSDTFSLNIDEMGSRMNSAAGAPPPRVAITPRSTGGSATSTVAGSVSVATAAASSPRASLQQISTPGEAGVGSPVPAKPPLPTTPPKPGAPRATAAAPAADTADGQPEQPLLQAWQVLAPVTTGGSDGAEAELSPLAAAGRAALGTRTSMRSMRSISSRLSRVSSHRDEEGEVHESVGGSPAPSVAGAATVTATAALGSAAHSNAEQVSSNGAAVGAQQQPTAADSSPFLGGATASAAAAAAGAVFGTAVPVRSPAQPGRTSASGVVRRPHDSDDEDEEHLVPAWKMLRSVTDSGEAAAAAAASAPTGAGASAGSASTSVTGGGGAPLMGRLGSRRSLRNIPVSSGGSRLQRSTSRSTSLSGVVGEAGGVVPGKSAPVTAAARKAALGDDGSDDDDGVPLPPAWKVLSGSASGEAAVNVTPEVVAAARGAPLGSQPSFRSGRTGSSRLHRSSAADAEDFSFVNATASGSASGGGAPAATAATATGGSGLNLDSDGTLNAPAGLAASSRTRSQTLPGSVSAGAAALLAAKASHDSLDNSGSHSLMGAGNLASATAAALAPSPRGAGAGLPSTSVSAGQVLIPGPALVLRSPVHSMTRGVTGLSGGSSFRRSSAAMDGAAVAAAAAAAAAGHGTVSESGSVPGPAAAAMLAARVSSRRLMSDSVGSVPLPQRSSCGADPNVDALRPAWQVLPLAVNASQTGEGGTGSGAASTPSAANMLGSLRSSSRLSRMSSGIPEELLAELRLQAQAAVGHLQGPAHGEEGAMVHTDGLDSVDDEEARLPPGVNVRTSSGAGSIHHHSPHQPAAAAATPAAGDGAGGVVHAWKVLPPRVPAPSTSGLGPGSVGTAAAAAAAASSGGADAGAAPPPPALGNMPAPMRMSFGGRPTLAATRAGNASSRLAVASQPKAQVTFDASSPSVRSSGHEPTIEEESAGPGAPSGAVDAAAALAEEEERPSTGSGAGGSGPAAPPPTARLPPMPNDDAVVHAWKLVAPVSPAAAAPPPPGAAGAGVSPQESGGVRPPAQHVLGSRASLKSMRSGSMTGSRLSRNSSVRHEDYVDDSYSQLVGGGPSAGPDHISPADSANQRAVAAAAAAAAVAVSAAANPAYPANAAPGSGSAGGAGGAAAGGRGSDRTSAPAAIGPSALPPGVLYGRMGGSARITGGSGSGSSSSSSGGGAAAADGAAGGVPFRPPLTRSTTTGSLDVPTALSQEPGGLPAGSEAALARVVAARGSVRSRTSASGSSRLSRMSSARDGAPGAPAASPWDLGDIREEDAEGSINLGERVGSPSGPANASGTVLDTRRTTASGGSITAGSGVISAVAHDALSGGAAAPPPARLSGSGAAAKPAGLQLSRCAGDDDDDDEVLEPAWKVLGPAAASGEVGSTGGAGSSHGGAAAGGLMPHSQLSTPGSARRSLKSLRSNSLGSSRLSRMTSQISDMGLEDIVEEGAGNGNAAAAAAAAEQADSVSGHSGNMPERVSAGRAPPPAPSAGAARIGAPVGSSGGGLGQLGPAAVAAAGVAKPAAAAATAPPDEQEEPLVPAWKVLAPRRSADGTVAGAAAGAMPIEATAAELSPSGSAPGMLRQASLRSMRSGSLGHSRLSRMTSGSGAIEEAGSPAAATAAAAAAAVATAAGAAVNLPAGAPLPPGGAADASASAPGGDSLGVRTAGVRALAAGSEAQTAPTSDISNLTLADMPNSSKIDRGSTASAIYVGGPPAAGTASNSFSLPNPSAAMPPAAGPPTLLAAAGPIKEEEAGPGTPASSIKQAPSPVAAAAEAASAVVQGAVDAAAASPSTSAPAPPATAERSAPAVKPEAAAAAGAKPVQQRGGFLSCFACFGKPKVAE</sequence>
<feature type="region of interest" description="Disordered" evidence="1">
    <location>
        <begin position="487"/>
        <end position="516"/>
    </location>
</feature>
<feature type="compositionally biased region" description="Low complexity" evidence="1">
    <location>
        <begin position="487"/>
        <end position="496"/>
    </location>
</feature>
<feature type="region of interest" description="Disordered" evidence="1">
    <location>
        <begin position="1234"/>
        <end position="1287"/>
    </location>
</feature>
<feature type="region of interest" description="Disordered" evidence="1">
    <location>
        <begin position="546"/>
        <end position="566"/>
    </location>
</feature>
<feature type="region of interest" description="Disordered" evidence="1">
    <location>
        <begin position="840"/>
        <end position="859"/>
    </location>
</feature>
<proteinExistence type="predicted"/>
<feature type="region of interest" description="Disordered" evidence="1">
    <location>
        <begin position="2291"/>
        <end position="2488"/>
    </location>
</feature>
<evidence type="ECO:0000313" key="2">
    <source>
        <dbReference type="EMBL" id="KAG2453806.1"/>
    </source>
</evidence>
<feature type="region of interest" description="Disordered" evidence="1">
    <location>
        <begin position="2036"/>
        <end position="2158"/>
    </location>
</feature>
<feature type="region of interest" description="Disordered" evidence="1">
    <location>
        <begin position="1968"/>
        <end position="1993"/>
    </location>
</feature>
<protein>
    <submittedName>
        <fullName evidence="2">Uncharacterized protein</fullName>
    </submittedName>
</protein>